<dbReference type="Pfam" id="PF07788">
    <property type="entry name" value="PDDEXK_10"/>
    <property type="match status" value="1"/>
</dbReference>
<organism evidence="1 2">
    <name type="scientific">Vulcanisaeta moutnovskia (strain 768-28)</name>
    <dbReference type="NCBI Taxonomy" id="985053"/>
    <lineage>
        <taxon>Archaea</taxon>
        <taxon>Thermoproteota</taxon>
        <taxon>Thermoprotei</taxon>
        <taxon>Thermoproteales</taxon>
        <taxon>Thermoproteaceae</taxon>
        <taxon>Vulcanisaeta</taxon>
    </lineage>
</organism>
<protein>
    <submittedName>
        <fullName evidence="1">Uncharacterized protein</fullName>
    </submittedName>
</protein>
<dbReference type="HOGENOM" id="CLU_2379591_0_0_2"/>
<dbReference type="RefSeq" id="WP_013604507.1">
    <property type="nucleotide sequence ID" value="NC_015151.1"/>
</dbReference>
<sequence>MARAERWPYNDVNGKVYGYPAVIDLNIAIRNDMHVLVEVKSSISGSDVDGFWSIGRLYESSDVRHRLVIVSPYVDDRAAELSRELGMEVYTGVT</sequence>
<dbReference type="EMBL" id="CP002529">
    <property type="protein sequence ID" value="ADY01345.1"/>
    <property type="molecule type" value="Genomic_DNA"/>
</dbReference>
<evidence type="ECO:0000313" key="2">
    <source>
        <dbReference type="Proteomes" id="UP000007485"/>
    </source>
</evidence>
<dbReference type="Proteomes" id="UP000007485">
    <property type="component" value="Chromosome"/>
</dbReference>
<proteinExistence type="predicted"/>
<evidence type="ECO:0000313" key="1">
    <source>
        <dbReference type="EMBL" id="ADY01345.1"/>
    </source>
</evidence>
<dbReference type="AlphaFoldDB" id="F0QYA8"/>
<keyword evidence="2" id="KW-1185">Reference proteome</keyword>
<dbReference type="eggNOG" id="arCOG01423">
    <property type="taxonomic scope" value="Archaea"/>
</dbReference>
<dbReference type="KEGG" id="vmo:VMUT_1140"/>
<accession>F0QYA8</accession>
<reference evidence="1 2" key="1">
    <citation type="journal article" date="2011" name="J. Bacteriol.">
        <title>Complete genome sequence of 'Vulcanisaeta moutnovskia' strain 768-28, a novel member of the hyperthermophilic crenarchaeal genus vulcanisaeta.</title>
        <authorList>
            <person name="Gumerov V.M."/>
            <person name="Mardanov A.V."/>
            <person name="Beletsky A.V."/>
            <person name="Prokofeva M.I."/>
            <person name="Bonch-Osmolovskaya E.A."/>
            <person name="Ravin N.V."/>
            <person name="Skryabin K.G."/>
        </authorList>
    </citation>
    <scope>NUCLEOTIDE SEQUENCE [LARGE SCALE GENOMIC DNA]</scope>
    <source>
        <strain evidence="1 2">768-28</strain>
    </source>
</reference>
<dbReference type="STRING" id="985053.VMUT_1140"/>
<gene>
    <name evidence="1" type="ordered locus">VMUT_1140</name>
</gene>
<dbReference type="GeneID" id="10288792"/>
<name>F0QYA8_VULM7</name>
<dbReference type="InterPro" id="IPR012431">
    <property type="entry name" value="PDDEXK_10"/>
</dbReference>